<proteinExistence type="predicted"/>
<feature type="transmembrane region" description="Helical" evidence="1">
    <location>
        <begin position="41"/>
        <end position="66"/>
    </location>
</feature>
<keyword evidence="1" id="KW-0472">Membrane</keyword>
<organism evidence="2 3">
    <name type="scientific">Aaosphaeria arxii CBS 175.79</name>
    <dbReference type="NCBI Taxonomy" id="1450172"/>
    <lineage>
        <taxon>Eukaryota</taxon>
        <taxon>Fungi</taxon>
        <taxon>Dikarya</taxon>
        <taxon>Ascomycota</taxon>
        <taxon>Pezizomycotina</taxon>
        <taxon>Dothideomycetes</taxon>
        <taxon>Pleosporomycetidae</taxon>
        <taxon>Pleosporales</taxon>
        <taxon>Pleosporales incertae sedis</taxon>
        <taxon>Aaosphaeria</taxon>
    </lineage>
</organism>
<keyword evidence="1" id="KW-1133">Transmembrane helix</keyword>
<evidence type="ECO:0000256" key="1">
    <source>
        <dbReference type="SAM" id="Phobius"/>
    </source>
</evidence>
<dbReference type="EMBL" id="ML978066">
    <property type="protein sequence ID" value="KAF2022125.1"/>
    <property type="molecule type" value="Genomic_DNA"/>
</dbReference>
<sequence>MPSLSQRNQKRMSFPVQTLYILQSDSVLSLCYSILTPSKLSASYITLFALSSLYPNLLILCLYTYFTFTHVPSPHVLYLHKCLRPPVYILTLSIDMYFTSTLSLPPIYKLSSLEQNNSKQGLPDQTDVTYRPTLLPHLCVLSLPYTCTYTLLSLHTLRICLYPAFVQTVFLRTCTLTG</sequence>
<reference evidence="2" key="1">
    <citation type="journal article" date="2020" name="Stud. Mycol.">
        <title>101 Dothideomycetes genomes: a test case for predicting lifestyles and emergence of pathogens.</title>
        <authorList>
            <person name="Haridas S."/>
            <person name="Albert R."/>
            <person name="Binder M."/>
            <person name="Bloem J."/>
            <person name="Labutti K."/>
            <person name="Salamov A."/>
            <person name="Andreopoulos B."/>
            <person name="Baker S."/>
            <person name="Barry K."/>
            <person name="Bills G."/>
            <person name="Bluhm B."/>
            <person name="Cannon C."/>
            <person name="Castanera R."/>
            <person name="Culley D."/>
            <person name="Daum C."/>
            <person name="Ezra D."/>
            <person name="Gonzalez J."/>
            <person name="Henrissat B."/>
            <person name="Kuo A."/>
            <person name="Liang C."/>
            <person name="Lipzen A."/>
            <person name="Lutzoni F."/>
            <person name="Magnuson J."/>
            <person name="Mondo S."/>
            <person name="Nolan M."/>
            <person name="Ohm R."/>
            <person name="Pangilinan J."/>
            <person name="Park H.-J."/>
            <person name="Ramirez L."/>
            <person name="Alfaro M."/>
            <person name="Sun H."/>
            <person name="Tritt A."/>
            <person name="Yoshinaga Y."/>
            <person name="Zwiers L.-H."/>
            <person name="Turgeon B."/>
            <person name="Goodwin S."/>
            <person name="Spatafora J."/>
            <person name="Crous P."/>
            <person name="Grigoriev I."/>
        </authorList>
    </citation>
    <scope>NUCLEOTIDE SEQUENCE</scope>
    <source>
        <strain evidence="2">CBS 175.79</strain>
    </source>
</reference>
<dbReference type="Proteomes" id="UP000799778">
    <property type="component" value="Unassembled WGS sequence"/>
</dbReference>
<gene>
    <name evidence="2" type="ORF">BU24DRAFT_37843</name>
</gene>
<dbReference type="GeneID" id="54282061"/>
<evidence type="ECO:0000313" key="2">
    <source>
        <dbReference type="EMBL" id="KAF2022125.1"/>
    </source>
</evidence>
<protein>
    <submittedName>
        <fullName evidence="2">Uncharacterized protein</fullName>
    </submittedName>
</protein>
<dbReference type="AlphaFoldDB" id="A0A6A5Y963"/>
<evidence type="ECO:0000313" key="3">
    <source>
        <dbReference type="Proteomes" id="UP000799778"/>
    </source>
</evidence>
<accession>A0A6A5Y963</accession>
<name>A0A6A5Y963_9PLEO</name>
<keyword evidence="1" id="KW-0812">Transmembrane</keyword>
<keyword evidence="3" id="KW-1185">Reference proteome</keyword>
<feature type="transmembrane region" description="Helical" evidence="1">
    <location>
        <begin position="87"/>
        <end position="108"/>
    </location>
</feature>
<dbReference type="RefSeq" id="XP_033390464.1">
    <property type="nucleotide sequence ID" value="XM_033524664.1"/>
</dbReference>